<dbReference type="Pfam" id="PF05693">
    <property type="entry name" value="Glycogen_syn"/>
    <property type="match status" value="2"/>
</dbReference>
<dbReference type="GO" id="GO:0005978">
    <property type="term" value="P:glycogen biosynthetic process"/>
    <property type="evidence" value="ECO:0007669"/>
    <property type="project" value="UniProtKB-UniPathway"/>
</dbReference>
<dbReference type="InterPro" id="IPR008631">
    <property type="entry name" value="Glycogen_synth"/>
</dbReference>
<evidence type="ECO:0000256" key="7">
    <source>
        <dbReference type="RuleBase" id="RU363104"/>
    </source>
</evidence>
<dbReference type="STRING" id="104452.A0A0L7KY75"/>
<evidence type="ECO:0000256" key="4">
    <source>
        <dbReference type="ARBA" id="ARBA00022679"/>
    </source>
</evidence>
<proteinExistence type="inferred from homology"/>
<comment type="caution">
    <text evidence="9">The sequence shown here is derived from an EMBL/GenBank/DDBJ whole genome shotgun (WGS) entry which is preliminary data.</text>
</comment>
<comment type="similarity">
    <text evidence="2 7">Belongs to the glycosyltransferase 3 family.</text>
</comment>
<evidence type="ECO:0000256" key="1">
    <source>
        <dbReference type="ARBA" id="ARBA00004964"/>
    </source>
</evidence>
<keyword evidence="10" id="KW-1185">Reference proteome</keyword>
<dbReference type="AlphaFoldDB" id="A0A0L7KY75"/>
<dbReference type="EMBL" id="JTDY01004558">
    <property type="protein sequence ID" value="KOB68011.1"/>
    <property type="molecule type" value="Genomic_DNA"/>
</dbReference>
<accession>A0A0L7KY75</accession>
<feature type="non-terminal residue" evidence="9">
    <location>
        <position position="1"/>
    </location>
</feature>
<feature type="region of interest" description="Disordered" evidence="8">
    <location>
        <begin position="1"/>
        <end position="22"/>
    </location>
</feature>
<dbReference type="EC" id="2.4.1.11" evidence="7"/>
<feature type="non-terminal residue" evidence="9">
    <location>
        <position position="113"/>
    </location>
</feature>
<protein>
    <recommendedName>
        <fullName evidence="7">Glycogen [starch] synthase</fullName>
        <ecNumber evidence="7">2.4.1.11</ecNumber>
    </recommendedName>
</protein>
<gene>
    <name evidence="9" type="ORF">OBRU01_18955</name>
</gene>
<organism evidence="9 10">
    <name type="scientific">Operophtera brumata</name>
    <name type="common">Winter moth</name>
    <name type="synonym">Phalaena brumata</name>
    <dbReference type="NCBI Taxonomy" id="104452"/>
    <lineage>
        <taxon>Eukaryota</taxon>
        <taxon>Metazoa</taxon>
        <taxon>Ecdysozoa</taxon>
        <taxon>Arthropoda</taxon>
        <taxon>Hexapoda</taxon>
        <taxon>Insecta</taxon>
        <taxon>Pterygota</taxon>
        <taxon>Neoptera</taxon>
        <taxon>Endopterygota</taxon>
        <taxon>Lepidoptera</taxon>
        <taxon>Glossata</taxon>
        <taxon>Ditrysia</taxon>
        <taxon>Geometroidea</taxon>
        <taxon>Geometridae</taxon>
        <taxon>Larentiinae</taxon>
        <taxon>Operophtera</taxon>
    </lineage>
</organism>
<keyword evidence="3 7" id="KW-0328">Glycosyltransferase</keyword>
<name>A0A0L7KY75_OPEBR</name>
<dbReference type="PANTHER" id="PTHR10176">
    <property type="entry name" value="GLYCOGEN SYNTHASE"/>
    <property type="match status" value="1"/>
</dbReference>
<feature type="compositionally biased region" description="Basic and acidic residues" evidence="8">
    <location>
        <begin position="1"/>
        <end position="11"/>
    </location>
</feature>
<dbReference type="Proteomes" id="UP000037510">
    <property type="component" value="Unassembled WGS sequence"/>
</dbReference>
<sequence>PYKEQCARTEVEEAEFPPNSPLTAAELWDTTSIGIPHLDAEANDAVILGFMVAQFIAEPDRYKQEIWDTTSIGIPHLDVEANDAVILGFMVVQFIAEVTHLLQGLLRQLAQPD</sequence>
<evidence type="ECO:0000256" key="5">
    <source>
        <dbReference type="ARBA" id="ARBA00023056"/>
    </source>
</evidence>
<evidence type="ECO:0000313" key="10">
    <source>
        <dbReference type="Proteomes" id="UP000037510"/>
    </source>
</evidence>
<keyword evidence="4 7" id="KW-0808">Transferase</keyword>
<evidence type="ECO:0000256" key="6">
    <source>
        <dbReference type="ARBA" id="ARBA00047345"/>
    </source>
</evidence>
<reference evidence="9 10" key="1">
    <citation type="journal article" date="2015" name="Genome Biol. Evol.">
        <title>The genome of winter moth (Operophtera brumata) provides a genomic perspective on sexual dimorphism and phenology.</title>
        <authorList>
            <person name="Derks M.F."/>
            <person name="Smit S."/>
            <person name="Salis L."/>
            <person name="Schijlen E."/>
            <person name="Bossers A."/>
            <person name="Mateman C."/>
            <person name="Pijl A.S."/>
            <person name="de Ridder D."/>
            <person name="Groenen M.A."/>
            <person name="Visser M.E."/>
            <person name="Megens H.J."/>
        </authorList>
    </citation>
    <scope>NUCLEOTIDE SEQUENCE [LARGE SCALE GENOMIC DNA]</scope>
    <source>
        <strain evidence="9">WM2013NL</strain>
        <tissue evidence="9">Head and thorax</tissue>
    </source>
</reference>
<comment type="catalytic activity">
    <reaction evidence="6">
        <text>[(1-&gt;4)-alpha-D-glucosyl](n) + UDP-alpha-D-glucose = [(1-&gt;4)-alpha-D-glucosyl](n+1) + UDP + H(+)</text>
        <dbReference type="Rhea" id="RHEA:18549"/>
        <dbReference type="Rhea" id="RHEA-COMP:9584"/>
        <dbReference type="Rhea" id="RHEA-COMP:9587"/>
        <dbReference type="ChEBI" id="CHEBI:15378"/>
        <dbReference type="ChEBI" id="CHEBI:15444"/>
        <dbReference type="ChEBI" id="CHEBI:58223"/>
        <dbReference type="ChEBI" id="CHEBI:58885"/>
        <dbReference type="EC" id="2.4.1.11"/>
    </reaction>
    <physiologicalReaction direction="left-to-right" evidence="6">
        <dbReference type="Rhea" id="RHEA:18550"/>
    </physiologicalReaction>
</comment>
<comment type="pathway">
    <text evidence="1 7">Glycan biosynthesis; glycogen biosynthesis.</text>
</comment>
<dbReference type="GO" id="GO:0005737">
    <property type="term" value="C:cytoplasm"/>
    <property type="evidence" value="ECO:0007669"/>
    <property type="project" value="TreeGrafter"/>
</dbReference>
<keyword evidence="5 7" id="KW-0320">Glycogen biosynthesis</keyword>
<evidence type="ECO:0000313" key="9">
    <source>
        <dbReference type="EMBL" id="KOB68011.1"/>
    </source>
</evidence>
<dbReference type="UniPathway" id="UPA00164"/>
<dbReference type="GO" id="GO:0004373">
    <property type="term" value="F:alpha-1,4-glucan glucosyltransferase (UDP-glucose donor) activity"/>
    <property type="evidence" value="ECO:0007669"/>
    <property type="project" value="UniProtKB-EC"/>
</dbReference>
<dbReference type="Gene3D" id="3.40.50.2000">
    <property type="entry name" value="Glycogen Phosphorylase B"/>
    <property type="match status" value="2"/>
</dbReference>
<dbReference type="PANTHER" id="PTHR10176:SF3">
    <property type="entry name" value="GLYCOGEN [STARCH] SYNTHASE"/>
    <property type="match status" value="1"/>
</dbReference>
<evidence type="ECO:0000256" key="3">
    <source>
        <dbReference type="ARBA" id="ARBA00022676"/>
    </source>
</evidence>
<comment type="function">
    <text evidence="7">Transfers the glycosyl residue from UDP-Glc to the non-reducing end of alpha-1,4-glucan.</text>
</comment>
<evidence type="ECO:0000256" key="2">
    <source>
        <dbReference type="ARBA" id="ARBA00010686"/>
    </source>
</evidence>
<evidence type="ECO:0000256" key="8">
    <source>
        <dbReference type="SAM" id="MobiDB-lite"/>
    </source>
</evidence>